<feature type="binding site" evidence="20">
    <location>
        <position position="260"/>
    </location>
    <ligand>
        <name>Mg(2+)</name>
        <dbReference type="ChEBI" id="CHEBI:18420"/>
        <label>1</label>
    </ligand>
</feature>
<evidence type="ECO:0000313" key="24">
    <source>
        <dbReference type="Proteomes" id="UP000003374"/>
    </source>
</evidence>
<dbReference type="InterPro" id="IPR005905">
    <property type="entry name" value="D_ala_D_ala"/>
</dbReference>
<evidence type="ECO:0000256" key="12">
    <source>
        <dbReference type="ARBA" id="ARBA00022842"/>
    </source>
</evidence>
<dbReference type="GO" id="GO:0008716">
    <property type="term" value="F:D-alanine-D-alanine ligase activity"/>
    <property type="evidence" value="ECO:0007669"/>
    <property type="project" value="UniProtKB-UniRule"/>
</dbReference>
<keyword evidence="12 20" id="KW-0460">Magnesium</keyword>
<dbReference type="Gene3D" id="3.30.1490.20">
    <property type="entry name" value="ATP-grasp fold, A domain"/>
    <property type="match status" value="1"/>
</dbReference>
<feature type="active site" evidence="19">
    <location>
        <position position="27"/>
    </location>
</feature>
<comment type="caution">
    <text evidence="23">The sequence shown here is derived from an EMBL/GenBank/DDBJ whole genome shotgun (WGS) entry which is preliminary data.</text>
</comment>
<dbReference type="GO" id="GO:0046872">
    <property type="term" value="F:metal ion binding"/>
    <property type="evidence" value="ECO:0007669"/>
    <property type="project" value="UniProtKB-KW"/>
</dbReference>
<evidence type="ECO:0000256" key="11">
    <source>
        <dbReference type="ARBA" id="ARBA00022840"/>
    </source>
</evidence>
<dbReference type="GO" id="GO:0008360">
    <property type="term" value="P:regulation of cell shape"/>
    <property type="evidence" value="ECO:0007669"/>
    <property type="project" value="UniProtKB-KW"/>
</dbReference>
<dbReference type="PROSITE" id="PS50975">
    <property type="entry name" value="ATP_GRASP"/>
    <property type="match status" value="1"/>
</dbReference>
<dbReference type="HAMAP" id="MF_00047">
    <property type="entry name" value="Dala_Dala_lig"/>
    <property type="match status" value="1"/>
</dbReference>
<keyword evidence="15 20" id="KW-0464">Manganese</keyword>
<dbReference type="EC" id="6.3.2.4" evidence="6 18"/>
<evidence type="ECO:0000256" key="8">
    <source>
        <dbReference type="ARBA" id="ARBA00022598"/>
    </source>
</evidence>
<evidence type="ECO:0000256" key="9">
    <source>
        <dbReference type="ARBA" id="ARBA00022723"/>
    </source>
</evidence>
<dbReference type="GO" id="GO:0005524">
    <property type="term" value="F:ATP binding"/>
    <property type="evidence" value="ECO:0007669"/>
    <property type="project" value="UniProtKB-UniRule"/>
</dbReference>
<comment type="subcellular location">
    <subcellularLocation>
        <location evidence="3 18">Cytoplasm</location>
    </subcellularLocation>
</comment>
<dbReference type="InterPro" id="IPR013815">
    <property type="entry name" value="ATP_grasp_subdomain_1"/>
</dbReference>
<dbReference type="FunFam" id="3.30.470.20:FF:000008">
    <property type="entry name" value="D-alanine--D-alanine ligase"/>
    <property type="match status" value="1"/>
</dbReference>
<keyword evidence="8 18" id="KW-0436">Ligase</keyword>
<keyword evidence="11 21" id="KW-0067">ATP-binding</keyword>
<evidence type="ECO:0000256" key="6">
    <source>
        <dbReference type="ARBA" id="ARBA00012216"/>
    </source>
</evidence>
<keyword evidence="13 18" id="KW-0133">Cell shape</keyword>
<dbReference type="Pfam" id="PF07478">
    <property type="entry name" value="Dala_Dala_lig_C"/>
    <property type="match status" value="1"/>
</dbReference>
<evidence type="ECO:0000259" key="22">
    <source>
        <dbReference type="PROSITE" id="PS50975"/>
    </source>
</evidence>
<feature type="binding site" evidence="20">
    <location>
        <position position="275"/>
    </location>
    <ligand>
        <name>Mg(2+)</name>
        <dbReference type="ChEBI" id="CHEBI:18420"/>
        <label>2</label>
    </ligand>
</feature>
<comment type="similarity">
    <text evidence="5 18">Belongs to the D-alanine--D-alanine ligase family.</text>
</comment>
<dbReference type="Gene3D" id="3.40.50.20">
    <property type="match status" value="1"/>
</dbReference>
<evidence type="ECO:0000256" key="17">
    <source>
        <dbReference type="ARBA" id="ARBA00047614"/>
    </source>
</evidence>
<evidence type="ECO:0000256" key="21">
    <source>
        <dbReference type="PROSITE-ProRule" id="PRU00409"/>
    </source>
</evidence>
<evidence type="ECO:0000256" key="5">
    <source>
        <dbReference type="ARBA" id="ARBA00010871"/>
    </source>
</evidence>
<keyword evidence="24" id="KW-1185">Reference proteome</keyword>
<feature type="binding site" evidence="20">
    <location>
        <position position="273"/>
    </location>
    <ligand>
        <name>Mg(2+)</name>
        <dbReference type="ChEBI" id="CHEBI:18420"/>
        <label>2</label>
    </ligand>
</feature>
<comment type="cofactor">
    <cofactor evidence="1">
        <name>Mn(2+)</name>
        <dbReference type="ChEBI" id="CHEBI:29035"/>
    </cofactor>
</comment>
<dbReference type="InterPro" id="IPR016185">
    <property type="entry name" value="PreATP-grasp_dom_sf"/>
</dbReference>
<dbReference type="GO" id="GO:0005829">
    <property type="term" value="C:cytosol"/>
    <property type="evidence" value="ECO:0007669"/>
    <property type="project" value="TreeGrafter"/>
</dbReference>
<evidence type="ECO:0000256" key="19">
    <source>
        <dbReference type="PIRSR" id="PIRSR039102-1"/>
    </source>
</evidence>
<feature type="active site" evidence="19">
    <location>
        <position position="284"/>
    </location>
</feature>
<proteinExistence type="inferred from homology"/>
<keyword evidence="16 18" id="KW-0961">Cell wall biogenesis/degradation</keyword>
<dbReference type="PIRSF" id="PIRSF039102">
    <property type="entry name" value="Ddl/VanB"/>
    <property type="match status" value="1"/>
</dbReference>
<evidence type="ECO:0000256" key="20">
    <source>
        <dbReference type="PIRSR" id="PIRSR039102-3"/>
    </source>
</evidence>
<keyword evidence="10 21" id="KW-0547">Nucleotide-binding</keyword>
<dbReference type="STRING" id="314278.NB231_05581"/>
<keyword evidence="7 18" id="KW-0963">Cytoplasm</keyword>
<name>A4BQI3_9GAMM</name>
<dbReference type="SUPFAM" id="SSF52440">
    <property type="entry name" value="PreATP-grasp domain"/>
    <property type="match status" value="1"/>
</dbReference>
<dbReference type="PROSITE" id="PS00843">
    <property type="entry name" value="DALA_DALA_LIGASE_1"/>
    <property type="match status" value="1"/>
</dbReference>
<evidence type="ECO:0000256" key="2">
    <source>
        <dbReference type="ARBA" id="ARBA00003921"/>
    </source>
</evidence>
<dbReference type="NCBIfam" id="TIGR01205">
    <property type="entry name" value="D_ala_D_alaTIGR"/>
    <property type="match status" value="1"/>
</dbReference>
<dbReference type="PANTHER" id="PTHR23132">
    <property type="entry name" value="D-ALANINE--D-ALANINE LIGASE"/>
    <property type="match status" value="1"/>
</dbReference>
<reference evidence="23 24" key="1">
    <citation type="submission" date="2006-02" db="EMBL/GenBank/DDBJ databases">
        <authorList>
            <person name="Waterbury J."/>
            <person name="Ferriera S."/>
            <person name="Johnson J."/>
            <person name="Kravitz S."/>
            <person name="Halpern A."/>
            <person name="Remington K."/>
            <person name="Beeson K."/>
            <person name="Tran B."/>
            <person name="Rogers Y.-H."/>
            <person name="Friedman R."/>
            <person name="Venter J.C."/>
        </authorList>
    </citation>
    <scope>NUCLEOTIDE SEQUENCE [LARGE SCALE GENOMIC DNA]</scope>
    <source>
        <strain evidence="23 24">Nb-231</strain>
    </source>
</reference>
<evidence type="ECO:0000256" key="7">
    <source>
        <dbReference type="ARBA" id="ARBA00022490"/>
    </source>
</evidence>
<dbReference type="RefSeq" id="WP_005000406.1">
    <property type="nucleotide sequence ID" value="NZ_CH672427.1"/>
</dbReference>
<protein>
    <recommendedName>
        <fullName evidence="6 18">D-alanine--D-alanine ligase</fullName>
        <ecNumber evidence="6 18">6.3.2.4</ecNumber>
    </recommendedName>
    <alternativeName>
        <fullName evidence="18">D-Ala-D-Ala ligase</fullName>
    </alternativeName>
    <alternativeName>
        <fullName evidence="18">D-alanylalanine synthetase</fullName>
    </alternativeName>
</protein>
<dbReference type="InterPro" id="IPR000291">
    <property type="entry name" value="D-Ala_lig_Van_CS"/>
</dbReference>
<evidence type="ECO:0000256" key="16">
    <source>
        <dbReference type="ARBA" id="ARBA00023316"/>
    </source>
</evidence>
<dbReference type="InterPro" id="IPR011095">
    <property type="entry name" value="Dala_Dala_lig_C"/>
</dbReference>
<dbReference type="Gene3D" id="3.30.470.20">
    <property type="entry name" value="ATP-grasp fold, B domain"/>
    <property type="match status" value="1"/>
</dbReference>
<evidence type="ECO:0000256" key="14">
    <source>
        <dbReference type="ARBA" id="ARBA00022984"/>
    </source>
</evidence>
<comment type="pathway">
    <text evidence="4 18">Cell wall biogenesis; peptidoglycan biosynthesis.</text>
</comment>
<dbReference type="eggNOG" id="COG1181">
    <property type="taxonomic scope" value="Bacteria"/>
</dbReference>
<evidence type="ECO:0000256" key="10">
    <source>
        <dbReference type="ARBA" id="ARBA00022741"/>
    </source>
</evidence>
<evidence type="ECO:0000256" key="15">
    <source>
        <dbReference type="ARBA" id="ARBA00023211"/>
    </source>
</evidence>
<dbReference type="AlphaFoldDB" id="A4BQI3"/>
<evidence type="ECO:0000256" key="13">
    <source>
        <dbReference type="ARBA" id="ARBA00022960"/>
    </source>
</evidence>
<accession>A4BQI3</accession>
<dbReference type="GO" id="GO:0009252">
    <property type="term" value="P:peptidoglycan biosynthetic process"/>
    <property type="evidence" value="ECO:0007669"/>
    <property type="project" value="UniProtKB-UniRule"/>
</dbReference>
<dbReference type="HOGENOM" id="CLU_039268_1_2_6"/>
<dbReference type="Pfam" id="PF01820">
    <property type="entry name" value="Dala_Dala_lig_N"/>
    <property type="match status" value="1"/>
</dbReference>
<dbReference type="PROSITE" id="PS00844">
    <property type="entry name" value="DALA_DALA_LIGASE_2"/>
    <property type="match status" value="1"/>
</dbReference>
<keyword evidence="9 20" id="KW-0479">Metal-binding</keyword>
<comment type="function">
    <text evidence="2 18">Cell wall formation.</text>
</comment>
<comment type="cofactor">
    <cofactor evidence="20">
        <name>Mg(2+)</name>
        <dbReference type="ChEBI" id="CHEBI:18420"/>
    </cofactor>
    <cofactor evidence="20">
        <name>Mn(2+)</name>
        <dbReference type="ChEBI" id="CHEBI:29035"/>
    </cofactor>
    <text evidence="20">Binds 2 magnesium or manganese ions per subunit.</text>
</comment>
<dbReference type="OrthoDB" id="9813261at2"/>
<feature type="domain" description="ATP-grasp" evidence="22">
    <location>
        <begin position="111"/>
        <end position="306"/>
    </location>
</feature>
<dbReference type="NCBIfam" id="NF002378">
    <property type="entry name" value="PRK01372.1"/>
    <property type="match status" value="1"/>
</dbReference>
<feature type="binding site" evidence="20">
    <location>
        <position position="273"/>
    </location>
    <ligand>
        <name>Mg(2+)</name>
        <dbReference type="ChEBI" id="CHEBI:18420"/>
        <label>1</label>
    </ligand>
</feature>
<evidence type="ECO:0000256" key="18">
    <source>
        <dbReference type="HAMAP-Rule" id="MF_00047"/>
    </source>
</evidence>
<dbReference type="PANTHER" id="PTHR23132:SF23">
    <property type="entry name" value="D-ALANINE--D-ALANINE LIGASE B"/>
    <property type="match status" value="1"/>
</dbReference>
<evidence type="ECO:0000256" key="1">
    <source>
        <dbReference type="ARBA" id="ARBA00001936"/>
    </source>
</evidence>
<dbReference type="InterPro" id="IPR011761">
    <property type="entry name" value="ATP-grasp"/>
</dbReference>
<dbReference type="UniPathway" id="UPA00219"/>
<evidence type="ECO:0000313" key="23">
    <source>
        <dbReference type="EMBL" id="EAR21833.1"/>
    </source>
</evidence>
<keyword evidence="14 18" id="KW-0573">Peptidoglycan synthesis</keyword>
<dbReference type="Proteomes" id="UP000003374">
    <property type="component" value="Unassembled WGS sequence"/>
</dbReference>
<dbReference type="SUPFAM" id="SSF56059">
    <property type="entry name" value="Glutathione synthetase ATP-binding domain-like"/>
    <property type="match status" value="1"/>
</dbReference>
<feature type="active site" evidence="19">
    <location>
        <position position="153"/>
    </location>
</feature>
<dbReference type="InterPro" id="IPR011127">
    <property type="entry name" value="Dala_Dala_lig_N"/>
</dbReference>
<evidence type="ECO:0000256" key="4">
    <source>
        <dbReference type="ARBA" id="ARBA00004752"/>
    </source>
</evidence>
<organism evidence="23 24">
    <name type="scientific">Nitrococcus mobilis Nb-231</name>
    <dbReference type="NCBI Taxonomy" id="314278"/>
    <lineage>
        <taxon>Bacteria</taxon>
        <taxon>Pseudomonadati</taxon>
        <taxon>Pseudomonadota</taxon>
        <taxon>Gammaproteobacteria</taxon>
        <taxon>Chromatiales</taxon>
        <taxon>Ectothiorhodospiraceae</taxon>
        <taxon>Nitrococcus</taxon>
    </lineage>
</organism>
<dbReference type="EMBL" id="AAOF01000005">
    <property type="protein sequence ID" value="EAR21833.1"/>
    <property type="molecule type" value="Genomic_DNA"/>
</dbReference>
<sequence length="315" mass="33777">MLAVDSTGSGRAAVGRVAVLAGGWSAEREISLQSGAVVLEALRRRGVEAHHIDPDERPLGALGEFDRAFIALHGRGGEDGVIQGALEVMGLPYTGTGVLGSALGMDKLRTKLVWRALGLPTPAFLRLDSEAALDRVEAELGYPVMVKPNREGSSLGMTRVNGSAALLEAWRKACRYDREVFAERWIDGQEYTVSLLGEQALPVIRIESAGVFYDFDAKYRAAETRLHCPCGLVALAEAALAELAAAAFEAVGGSGWGRVDLLRDAEGVAWLLEVNTVPGMTDHSLVPMAARAAGLDMDELVWRILLSSWRSRGLQ</sequence>
<evidence type="ECO:0000256" key="3">
    <source>
        <dbReference type="ARBA" id="ARBA00004496"/>
    </source>
</evidence>
<gene>
    <name evidence="18" type="primary">ddl</name>
    <name evidence="23" type="ORF">NB231_05581</name>
</gene>
<comment type="catalytic activity">
    <reaction evidence="17 18">
        <text>2 D-alanine + ATP = D-alanyl-D-alanine + ADP + phosphate + H(+)</text>
        <dbReference type="Rhea" id="RHEA:11224"/>
        <dbReference type="ChEBI" id="CHEBI:15378"/>
        <dbReference type="ChEBI" id="CHEBI:30616"/>
        <dbReference type="ChEBI" id="CHEBI:43474"/>
        <dbReference type="ChEBI" id="CHEBI:57416"/>
        <dbReference type="ChEBI" id="CHEBI:57822"/>
        <dbReference type="ChEBI" id="CHEBI:456216"/>
        <dbReference type="EC" id="6.3.2.4"/>
    </reaction>
</comment>
<dbReference type="GO" id="GO:0071555">
    <property type="term" value="P:cell wall organization"/>
    <property type="evidence" value="ECO:0007669"/>
    <property type="project" value="UniProtKB-KW"/>
</dbReference>